<proteinExistence type="predicted"/>
<organism evidence="1">
    <name type="scientific">Arundo donax</name>
    <name type="common">Giant reed</name>
    <name type="synonym">Donax arundinaceus</name>
    <dbReference type="NCBI Taxonomy" id="35708"/>
    <lineage>
        <taxon>Eukaryota</taxon>
        <taxon>Viridiplantae</taxon>
        <taxon>Streptophyta</taxon>
        <taxon>Embryophyta</taxon>
        <taxon>Tracheophyta</taxon>
        <taxon>Spermatophyta</taxon>
        <taxon>Magnoliopsida</taxon>
        <taxon>Liliopsida</taxon>
        <taxon>Poales</taxon>
        <taxon>Poaceae</taxon>
        <taxon>PACMAD clade</taxon>
        <taxon>Arundinoideae</taxon>
        <taxon>Arundineae</taxon>
        <taxon>Arundo</taxon>
    </lineage>
</organism>
<accession>A0A0A9H7M4</accession>
<dbReference type="EMBL" id="GBRH01166092">
    <property type="protein sequence ID" value="JAE31804.1"/>
    <property type="molecule type" value="Transcribed_RNA"/>
</dbReference>
<name>A0A0A9H7M4_ARUDO</name>
<reference evidence="1" key="1">
    <citation type="submission" date="2014-09" db="EMBL/GenBank/DDBJ databases">
        <authorList>
            <person name="Magalhaes I.L.F."/>
            <person name="Oliveira U."/>
            <person name="Santos F.R."/>
            <person name="Vidigal T.H.D.A."/>
            <person name="Brescovit A.D."/>
            <person name="Santos A.J."/>
        </authorList>
    </citation>
    <scope>NUCLEOTIDE SEQUENCE</scope>
    <source>
        <tissue evidence="1">Shoot tissue taken approximately 20 cm above the soil surface</tissue>
    </source>
</reference>
<reference evidence="1" key="2">
    <citation type="journal article" date="2015" name="Data Brief">
        <title>Shoot transcriptome of the giant reed, Arundo donax.</title>
        <authorList>
            <person name="Barrero R.A."/>
            <person name="Guerrero F.D."/>
            <person name="Moolhuijzen P."/>
            <person name="Goolsby J.A."/>
            <person name="Tidwell J."/>
            <person name="Bellgard S.E."/>
            <person name="Bellgard M.I."/>
        </authorList>
    </citation>
    <scope>NUCLEOTIDE SEQUENCE</scope>
    <source>
        <tissue evidence="1">Shoot tissue taken approximately 20 cm above the soil surface</tissue>
    </source>
</reference>
<sequence>MQQTSSMTHSNYNVTAQHNKASFVYRYIAHMGSSTEVAGSSIRYFQR</sequence>
<dbReference type="AlphaFoldDB" id="A0A0A9H7M4"/>
<evidence type="ECO:0000313" key="1">
    <source>
        <dbReference type="EMBL" id="JAE31804.1"/>
    </source>
</evidence>
<protein>
    <submittedName>
        <fullName evidence="1">Uncharacterized protein</fullName>
    </submittedName>
</protein>